<dbReference type="Gramene" id="AET2Gv20597700.2">
    <property type="protein sequence ID" value="AET2Gv20597700.2"/>
    <property type="gene ID" value="AET2Gv20597700"/>
</dbReference>
<reference evidence="2" key="5">
    <citation type="journal article" date="2021" name="G3 (Bethesda)">
        <title>Aegilops tauschii genome assembly Aet v5.0 features greater sequence contiguity and improved annotation.</title>
        <authorList>
            <person name="Wang L."/>
            <person name="Zhu T."/>
            <person name="Rodriguez J.C."/>
            <person name="Deal K.R."/>
            <person name="Dubcovsky J."/>
            <person name="McGuire P.E."/>
            <person name="Lux T."/>
            <person name="Spannagl M."/>
            <person name="Mayer K.F.X."/>
            <person name="Baldrich P."/>
            <person name="Meyers B.C."/>
            <person name="Huo N."/>
            <person name="Gu Y.Q."/>
            <person name="Zhou H."/>
            <person name="Devos K.M."/>
            <person name="Bennetzen J.L."/>
            <person name="Unver T."/>
            <person name="Budak H."/>
            <person name="Gulick P.J."/>
            <person name="Galiba G."/>
            <person name="Kalapos B."/>
            <person name="Nelson D.R."/>
            <person name="Li P."/>
            <person name="You F.M."/>
            <person name="Luo M.C."/>
            <person name="Dvorak J."/>
        </authorList>
    </citation>
    <scope>NUCLEOTIDE SEQUENCE [LARGE SCALE GENOMIC DNA]</scope>
    <source>
        <strain evidence="2">cv. AL8/78</strain>
    </source>
</reference>
<feature type="region of interest" description="Disordered" evidence="1">
    <location>
        <begin position="34"/>
        <end position="55"/>
    </location>
</feature>
<protein>
    <submittedName>
        <fullName evidence="2">Uncharacterized protein</fullName>
    </submittedName>
</protein>
<reference evidence="3" key="1">
    <citation type="journal article" date="2014" name="Science">
        <title>Ancient hybridizations among the ancestral genomes of bread wheat.</title>
        <authorList>
            <consortium name="International Wheat Genome Sequencing Consortium,"/>
            <person name="Marcussen T."/>
            <person name="Sandve S.R."/>
            <person name="Heier L."/>
            <person name="Spannagl M."/>
            <person name="Pfeifer M."/>
            <person name="Jakobsen K.S."/>
            <person name="Wulff B.B."/>
            <person name="Steuernagel B."/>
            <person name="Mayer K.F."/>
            <person name="Olsen O.A."/>
        </authorList>
    </citation>
    <scope>NUCLEOTIDE SEQUENCE [LARGE SCALE GENOMIC DNA]</scope>
    <source>
        <strain evidence="3">cv. AL8/78</strain>
    </source>
</reference>
<proteinExistence type="predicted"/>
<reference evidence="2" key="3">
    <citation type="journal article" date="2017" name="Nature">
        <title>Genome sequence of the progenitor of the wheat D genome Aegilops tauschii.</title>
        <authorList>
            <person name="Luo M.C."/>
            <person name="Gu Y.Q."/>
            <person name="Puiu D."/>
            <person name="Wang H."/>
            <person name="Twardziok S.O."/>
            <person name="Deal K.R."/>
            <person name="Huo N."/>
            <person name="Zhu T."/>
            <person name="Wang L."/>
            <person name="Wang Y."/>
            <person name="McGuire P.E."/>
            <person name="Liu S."/>
            <person name="Long H."/>
            <person name="Ramasamy R.K."/>
            <person name="Rodriguez J.C."/>
            <person name="Van S.L."/>
            <person name="Yuan L."/>
            <person name="Wang Z."/>
            <person name="Xia Z."/>
            <person name="Xiao L."/>
            <person name="Anderson O.D."/>
            <person name="Ouyang S."/>
            <person name="Liang Y."/>
            <person name="Zimin A.V."/>
            <person name="Pertea G."/>
            <person name="Qi P."/>
            <person name="Bennetzen J.L."/>
            <person name="Dai X."/>
            <person name="Dawson M.W."/>
            <person name="Muller H.G."/>
            <person name="Kugler K."/>
            <person name="Rivarola-Duarte L."/>
            <person name="Spannagl M."/>
            <person name="Mayer K.F.X."/>
            <person name="Lu F.H."/>
            <person name="Bevan M.W."/>
            <person name="Leroy P."/>
            <person name="Li P."/>
            <person name="You F.M."/>
            <person name="Sun Q."/>
            <person name="Liu Z."/>
            <person name="Lyons E."/>
            <person name="Wicker T."/>
            <person name="Salzberg S.L."/>
            <person name="Devos K.M."/>
            <person name="Dvorak J."/>
        </authorList>
    </citation>
    <scope>NUCLEOTIDE SEQUENCE [LARGE SCALE GENOMIC DNA]</scope>
    <source>
        <strain evidence="2">cv. AL8/78</strain>
    </source>
</reference>
<reference evidence="3" key="2">
    <citation type="journal article" date="2017" name="Nat. Plants">
        <title>The Aegilops tauschii genome reveals multiple impacts of transposons.</title>
        <authorList>
            <person name="Zhao G."/>
            <person name="Zou C."/>
            <person name="Li K."/>
            <person name="Wang K."/>
            <person name="Li T."/>
            <person name="Gao L."/>
            <person name="Zhang X."/>
            <person name="Wang H."/>
            <person name="Yang Z."/>
            <person name="Liu X."/>
            <person name="Jiang W."/>
            <person name="Mao L."/>
            <person name="Kong X."/>
            <person name="Jiao Y."/>
            <person name="Jia J."/>
        </authorList>
    </citation>
    <scope>NUCLEOTIDE SEQUENCE [LARGE SCALE GENOMIC DNA]</scope>
    <source>
        <strain evidence="3">cv. AL8/78</strain>
    </source>
</reference>
<keyword evidence="3" id="KW-1185">Reference proteome</keyword>
<dbReference type="AlphaFoldDB" id="A0A453BQP7"/>
<dbReference type="Proteomes" id="UP000015105">
    <property type="component" value="Chromosome 2D"/>
</dbReference>
<reference evidence="2" key="4">
    <citation type="submission" date="2019-03" db="UniProtKB">
        <authorList>
            <consortium name="EnsemblPlants"/>
        </authorList>
    </citation>
    <scope>IDENTIFICATION</scope>
</reference>
<sequence length="75" mass="8234">SHEQINVDGLSQIFISMLSWACRMAGKLLAASVSRDHRQRHQQRGSGLSTAGGANGILLGRGRMQKLKRCWLSPC</sequence>
<name>A0A453BQP7_AEGTS</name>
<evidence type="ECO:0000256" key="1">
    <source>
        <dbReference type="SAM" id="MobiDB-lite"/>
    </source>
</evidence>
<accession>A0A453BQP7</accession>
<evidence type="ECO:0000313" key="2">
    <source>
        <dbReference type="EnsemblPlants" id="AET2Gv20597700.2"/>
    </source>
</evidence>
<dbReference type="EnsemblPlants" id="AET2Gv20597700.2">
    <property type="protein sequence ID" value="AET2Gv20597700.2"/>
    <property type="gene ID" value="AET2Gv20597700"/>
</dbReference>
<evidence type="ECO:0000313" key="3">
    <source>
        <dbReference type="Proteomes" id="UP000015105"/>
    </source>
</evidence>
<organism evidence="2 3">
    <name type="scientific">Aegilops tauschii subsp. strangulata</name>
    <name type="common">Goatgrass</name>
    <dbReference type="NCBI Taxonomy" id="200361"/>
    <lineage>
        <taxon>Eukaryota</taxon>
        <taxon>Viridiplantae</taxon>
        <taxon>Streptophyta</taxon>
        <taxon>Embryophyta</taxon>
        <taxon>Tracheophyta</taxon>
        <taxon>Spermatophyta</taxon>
        <taxon>Magnoliopsida</taxon>
        <taxon>Liliopsida</taxon>
        <taxon>Poales</taxon>
        <taxon>Poaceae</taxon>
        <taxon>BOP clade</taxon>
        <taxon>Pooideae</taxon>
        <taxon>Triticodae</taxon>
        <taxon>Triticeae</taxon>
        <taxon>Triticinae</taxon>
        <taxon>Aegilops</taxon>
    </lineage>
</organism>